<organism evidence="2 3">
    <name type="scientific">Candidatus Cryptobacteroides faecipullorum</name>
    <dbReference type="NCBI Taxonomy" id="2840764"/>
    <lineage>
        <taxon>Bacteria</taxon>
        <taxon>Pseudomonadati</taxon>
        <taxon>Bacteroidota</taxon>
        <taxon>Bacteroidia</taxon>
        <taxon>Bacteroidales</taxon>
        <taxon>Candidatus Cryptobacteroides</taxon>
    </lineage>
</organism>
<comment type="caution">
    <text evidence="2">The sequence shown here is derived from an EMBL/GenBank/DDBJ whole genome shotgun (WGS) entry which is preliminary data.</text>
</comment>
<sequence length="152" mass="16702">MDGIITVLTVLLFIIPVIAKAIEKVLIQAGKQGAAGKVRGFREKLEGEVDKGQEPSDRRILDEPFPTVVHAPETPEKDVRSAAALTSEAAFPVSSVPEDLLDDGYRSIKDIIAQRTGKSVPGPACHEPERKSRLEIDPRKLILYSEIMKTKF</sequence>
<feature type="compositionally biased region" description="Basic and acidic residues" evidence="1">
    <location>
        <begin position="47"/>
        <end position="62"/>
    </location>
</feature>
<protein>
    <submittedName>
        <fullName evidence="2">Uncharacterized protein</fullName>
    </submittedName>
</protein>
<feature type="region of interest" description="Disordered" evidence="1">
    <location>
        <begin position="47"/>
        <end position="76"/>
    </location>
</feature>
<proteinExistence type="predicted"/>
<evidence type="ECO:0000313" key="2">
    <source>
        <dbReference type="EMBL" id="MBO8467965.1"/>
    </source>
</evidence>
<dbReference type="Proteomes" id="UP000823660">
    <property type="component" value="Unassembled WGS sequence"/>
</dbReference>
<reference evidence="2" key="2">
    <citation type="journal article" date="2021" name="PeerJ">
        <title>Extensive microbial diversity within the chicken gut microbiome revealed by metagenomics and culture.</title>
        <authorList>
            <person name="Gilroy R."/>
            <person name="Ravi A."/>
            <person name="Getino M."/>
            <person name="Pursley I."/>
            <person name="Horton D.L."/>
            <person name="Alikhan N.F."/>
            <person name="Baker D."/>
            <person name="Gharbi K."/>
            <person name="Hall N."/>
            <person name="Watson M."/>
            <person name="Adriaenssens E.M."/>
            <person name="Foster-Nyarko E."/>
            <person name="Jarju S."/>
            <person name="Secka A."/>
            <person name="Antonio M."/>
            <person name="Oren A."/>
            <person name="Chaudhuri R.R."/>
            <person name="La Ragione R."/>
            <person name="Hildebrand F."/>
            <person name="Pallen M.J."/>
        </authorList>
    </citation>
    <scope>NUCLEOTIDE SEQUENCE</scope>
    <source>
        <strain evidence="2">B1-15692</strain>
    </source>
</reference>
<accession>A0A9D9I970</accession>
<reference evidence="2" key="1">
    <citation type="submission" date="2020-10" db="EMBL/GenBank/DDBJ databases">
        <authorList>
            <person name="Gilroy R."/>
        </authorList>
    </citation>
    <scope>NUCLEOTIDE SEQUENCE</scope>
    <source>
        <strain evidence="2">B1-15692</strain>
    </source>
</reference>
<evidence type="ECO:0000256" key="1">
    <source>
        <dbReference type="SAM" id="MobiDB-lite"/>
    </source>
</evidence>
<gene>
    <name evidence="2" type="ORF">IAB99_09455</name>
</gene>
<name>A0A9D9I970_9BACT</name>
<evidence type="ECO:0000313" key="3">
    <source>
        <dbReference type="Proteomes" id="UP000823660"/>
    </source>
</evidence>
<dbReference type="EMBL" id="JADIMH010000065">
    <property type="protein sequence ID" value="MBO8467965.1"/>
    <property type="molecule type" value="Genomic_DNA"/>
</dbReference>
<dbReference type="AlphaFoldDB" id="A0A9D9I970"/>